<keyword evidence="2" id="KW-1185">Reference proteome</keyword>
<evidence type="ECO:0000313" key="2">
    <source>
        <dbReference type="Proteomes" id="UP000257109"/>
    </source>
</evidence>
<dbReference type="EMBL" id="QJKJ01017492">
    <property type="protein sequence ID" value="RDX58444.1"/>
    <property type="molecule type" value="Genomic_DNA"/>
</dbReference>
<comment type="caution">
    <text evidence="1">The sequence shown here is derived from an EMBL/GenBank/DDBJ whole genome shotgun (WGS) entry which is preliminary data.</text>
</comment>
<organism evidence="1 2">
    <name type="scientific">Mucuna pruriens</name>
    <name type="common">Velvet bean</name>
    <name type="synonym">Dolichos pruriens</name>
    <dbReference type="NCBI Taxonomy" id="157652"/>
    <lineage>
        <taxon>Eukaryota</taxon>
        <taxon>Viridiplantae</taxon>
        <taxon>Streptophyta</taxon>
        <taxon>Embryophyta</taxon>
        <taxon>Tracheophyta</taxon>
        <taxon>Spermatophyta</taxon>
        <taxon>Magnoliopsida</taxon>
        <taxon>eudicotyledons</taxon>
        <taxon>Gunneridae</taxon>
        <taxon>Pentapetalae</taxon>
        <taxon>rosids</taxon>
        <taxon>fabids</taxon>
        <taxon>Fabales</taxon>
        <taxon>Fabaceae</taxon>
        <taxon>Papilionoideae</taxon>
        <taxon>50 kb inversion clade</taxon>
        <taxon>NPAAA clade</taxon>
        <taxon>indigoferoid/millettioid clade</taxon>
        <taxon>Phaseoleae</taxon>
        <taxon>Mucuna</taxon>
    </lineage>
</organism>
<dbReference type="Proteomes" id="UP000257109">
    <property type="component" value="Unassembled WGS sequence"/>
</dbReference>
<reference evidence="1" key="1">
    <citation type="submission" date="2018-05" db="EMBL/GenBank/DDBJ databases">
        <title>Draft genome of Mucuna pruriens seed.</title>
        <authorList>
            <person name="Nnadi N.E."/>
            <person name="Vos R."/>
            <person name="Hasami M.H."/>
            <person name="Devisetty U.K."/>
            <person name="Aguiy J.C."/>
        </authorList>
    </citation>
    <scope>NUCLEOTIDE SEQUENCE [LARGE SCALE GENOMIC DNA]</scope>
    <source>
        <strain evidence="1">JCA_2017</strain>
    </source>
</reference>
<accession>A0A371E0Y0</accession>
<name>A0A371E0Y0_MUCPR</name>
<dbReference type="AlphaFoldDB" id="A0A371E0Y0"/>
<gene>
    <name evidence="1" type="ORF">CR513_62240</name>
</gene>
<proteinExistence type="predicted"/>
<protein>
    <submittedName>
        <fullName evidence="1">Uncharacterized protein</fullName>
    </submittedName>
</protein>
<sequence>MANGKPGHILLPPPKGVSSKLLPLKSISDPKNLSVTRIFPQLQPFVNEALEYGQQLPEVTIGTPSDALRVNHL</sequence>
<evidence type="ECO:0000313" key="1">
    <source>
        <dbReference type="EMBL" id="RDX58444.1"/>
    </source>
</evidence>
<feature type="non-terminal residue" evidence="1">
    <location>
        <position position="1"/>
    </location>
</feature>